<proteinExistence type="predicted"/>
<name>A0AAV1JKN7_9NEOP</name>
<evidence type="ECO:0000313" key="2">
    <source>
        <dbReference type="Proteomes" id="UP001497472"/>
    </source>
</evidence>
<gene>
    <name evidence="1" type="ORF">LNINA_LOCUS9307</name>
</gene>
<dbReference type="AlphaFoldDB" id="A0AAV1JKN7"/>
<organism evidence="1 2">
    <name type="scientific">Leptosia nina</name>
    <dbReference type="NCBI Taxonomy" id="320188"/>
    <lineage>
        <taxon>Eukaryota</taxon>
        <taxon>Metazoa</taxon>
        <taxon>Ecdysozoa</taxon>
        <taxon>Arthropoda</taxon>
        <taxon>Hexapoda</taxon>
        <taxon>Insecta</taxon>
        <taxon>Pterygota</taxon>
        <taxon>Neoptera</taxon>
        <taxon>Endopterygota</taxon>
        <taxon>Lepidoptera</taxon>
        <taxon>Glossata</taxon>
        <taxon>Ditrysia</taxon>
        <taxon>Papilionoidea</taxon>
        <taxon>Pieridae</taxon>
        <taxon>Pierinae</taxon>
        <taxon>Leptosia</taxon>
    </lineage>
</organism>
<comment type="caution">
    <text evidence="1">The sequence shown here is derived from an EMBL/GenBank/DDBJ whole genome shotgun (WGS) entry which is preliminary data.</text>
</comment>
<reference evidence="1 2" key="1">
    <citation type="submission" date="2023-11" db="EMBL/GenBank/DDBJ databases">
        <authorList>
            <person name="Okamura Y."/>
        </authorList>
    </citation>
    <scope>NUCLEOTIDE SEQUENCE [LARGE SCALE GENOMIC DNA]</scope>
</reference>
<accession>A0AAV1JKN7</accession>
<evidence type="ECO:0000313" key="1">
    <source>
        <dbReference type="EMBL" id="CAK1550059.1"/>
    </source>
</evidence>
<protein>
    <submittedName>
        <fullName evidence="1">Uncharacterized protein</fullName>
    </submittedName>
</protein>
<sequence length="115" mass="13129">MKTWQAQEWRWLPTGYRCNTSRAIKCVTTSPRRLFRAPVNEPSADLLELYICQNEVPYVDLRLHIICEDRALHGIRPSGGKETRALRVYQFRPSPPDGVLSCINLGASIQPSLMC</sequence>
<dbReference type="EMBL" id="CAVLEF010000040">
    <property type="protein sequence ID" value="CAK1550059.1"/>
    <property type="molecule type" value="Genomic_DNA"/>
</dbReference>
<keyword evidence="2" id="KW-1185">Reference proteome</keyword>
<dbReference type="Proteomes" id="UP001497472">
    <property type="component" value="Unassembled WGS sequence"/>
</dbReference>